<reference evidence="3 4" key="1">
    <citation type="submission" date="2017-09" db="EMBL/GenBank/DDBJ databases">
        <title>Complete Genome Sequences of Two Strains of the Meat Spoilage Bacterium Brochothrix thermosphacta Isolated from Ground Chicken.</title>
        <authorList>
            <person name="Paoli G.C."/>
            <person name="Wijey C."/>
            <person name="Chen C.-Y."/>
            <person name="Nguyen L."/>
            <person name="Yan X."/>
            <person name="Irwin P.L."/>
        </authorList>
    </citation>
    <scope>NUCLEOTIDE SEQUENCE [LARGE SCALE GENOMIC DNA]</scope>
    <source>
        <strain evidence="3 4">BI</strain>
    </source>
</reference>
<name>A0A291KIQ5_BROTH</name>
<protein>
    <submittedName>
        <fullName evidence="3">Uncharacterized protein</fullName>
    </submittedName>
</protein>
<dbReference type="OrthoDB" id="1432909at2"/>
<dbReference type="EMBL" id="CP023483">
    <property type="protein sequence ID" value="ATF26929.1"/>
    <property type="molecule type" value="Genomic_DNA"/>
</dbReference>
<feature type="chain" id="PRO_5038705023" evidence="2">
    <location>
        <begin position="25"/>
        <end position="271"/>
    </location>
</feature>
<evidence type="ECO:0000313" key="3">
    <source>
        <dbReference type="EMBL" id="ATF26929.1"/>
    </source>
</evidence>
<gene>
    <name evidence="3" type="ORF">CNY62_11490</name>
</gene>
<feature type="transmembrane region" description="Helical" evidence="1">
    <location>
        <begin position="180"/>
        <end position="204"/>
    </location>
</feature>
<evidence type="ECO:0000313" key="4">
    <source>
        <dbReference type="Proteomes" id="UP000243591"/>
    </source>
</evidence>
<evidence type="ECO:0000256" key="2">
    <source>
        <dbReference type="SAM" id="SignalP"/>
    </source>
</evidence>
<dbReference type="RefSeq" id="WP_081315997.1">
    <property type="nucleotide sequence ID" value="NZ_CP023483.1"/>
</dbReference>
<keyword evidence="1" id="KW-1133">Transmembrane helix</keyword>
<keyword evidence="1" id="KW-0472">Membrane</keyword>
<proteinExistence type="predicted"/>
<dbReference type="Proteomes" id="UP000243591">
    <property type="component" value="Chromosome"/>
</dbReference>
<keyword evidence="2" id="KW-0732">Signal</keyword>
<evidence type="ECO:0000256" key="1">
    <source>
        <dbReference type="SAM" id="Phobius"/>
    </source>
</evidence>
<accession>A0A291KIQ5</accession>
<dbReference type="AlphaFoldDB" id="A0A291KIQ5"/>
<keyword evidence="1" id="KW-0812">Transmembrane</keyword>
<feature type="transmembrane region" description="Helical" evidence="1">
    <location>
        <begin position="224"/>
        <end position="246"/>
    </location>
</feature>
<sequence length="271" mass="29625">MKKLTTSIIGALSLSLFLSVGVPALSNVVEADESVNSVNSILLSDEESEKIASELVENSDLEINDEALENDFDLEDAVAEIPSINEMTTEEKELFDSIVNEQLQIMGVNDTELEEVYKDNLEGFFDENSETYENLQASQAKIDEDIKDLEETHLSMLDKTASFITGDKKVQAFRLMSTRWAGTILNVAIGMAVSGGVGAIAGYIRSKGKKEAARVFSRTVKSRLIAWGAPKLAWAVGVSVTVALTYSDVGGMIAKQIDKRDKKKNNGYIDI</sequence>
<organism evidence="3 4">
    <name type="scientific">Brochothrix thermosphacta</name>
    <name type="common">Microbacterium thermosphactum</name>
    <dbReference type="NCBI Taxonomy" id="2756"/>
    <lineage>
        <taxon>Bacteria</taxon>
        <taxon>Bacillati</taxon>
        <taxon>Bacillota</taxon>
        <taxon>Bacilli</taxon>
        <taxon>Bacillales</taxon>
        <taxon>Listeriaceae</taxon>
        <taxon>Brochothrix</taxon>
    </lineage>
</organism>
<keyword evidence="4" id="KW-1185">Reference proteome</keyword>
<feature type="signal peptide" evidence="2">
    <location>
        <begin position="1"/>
        <end position="24"/>
    </location>
</feature>
<dbReference type="KEGG" id="bths:CNY62_11490"/>